<proteinExistence type="predicted"/>
<sequence>MDLKENIKVLKEIRISEYQEQNLKSTDNNKHEKNSELGIEDPILEVKAKTDKGTNRIELFDIKDPISKNNHLISKMLINKPRPSTVGNNNRDAKEIDKEKEVQPMSYSKAIKDTTKNKHTFISSDWKCEVIKKRIWDKRTKFDNKTWYYDKLLEALKDRKLYT</sequence>
<dbReference type="EMBL" id="CAJVQB010025069">
    <property type="protein sequence ID" value="CAG8805489.1"/>
    <property type="molecule type" value="Genomic_DNA"/>
</dbReference>
<evidence type="ECO:0000313" key="2">
    <source>
        <dbReference type="Proteomes" id="UP000789901"/>
    </source>
</evidence>
<comment type="caution">
    <text evidence="1">The sequence shown here is derived from an EMBL/GenBank/DDBJ whole genome shotgun (WGS) entry which is preliminary data.</text>
</comment>
<dbReference type="Proteomes" id="UP000789901">
    <property type="component" value="Unassembled WGS sequence"/>
</dbReference>
<evidence type="ECO:0000313" key="1">
    <source>
        <dbReference type="EMBL" id="CAG8805489.1"/>
    </source>
</evidence>
<reference evidence="1 2" key="1">
    <citation type="submission" date="2021-06" db="EMBL/GenBank/DDBJ databases">
        <authorList>
            <person name="Kallberg Y."/>
            <person name="Tangrot J."/>
            <person name="Rosling A."/>
        </authorList>
    </citation>
    <scope>NUCLEOTIDE SEQUENCE [LARGE SCALE GENOMIC DNA]</scope>
    <source>
        <strain evidence="1 2">120-4 pot B 10/14</strain>
    </source>
</reference>
<keyword evidence="2" id="KW-1185">Reference proteome</keyword>
<protein>
    <submittedName>
        <fullName evidence="1">9865_t:CDS:1</fullName>
    </submittedName>
</protein>
<name>A0ABN7VYA8_GIGMA</name>
<feature type="non-terminal residue" evidence="1">
    <location>
        <position position="163"/>
    </location>
</feature>
<accession>A0ABN7VYA8</accession>
<organism evidence="1 2">
    <name type="scientific">Gigaspora margarita</name>
    <dbReference type="NCBI Taxonomy" id="4874"/>
    <lineage>
        <taxon>Eukaryota</taxon>
        <taxon>Fungi</taxon>
        <taxon>Fungi incertae sedis</taxon>
        <taxon>Mucoromycota</taxon>
        <taxon>Glomeromycotina</taxon>
        <taxon>Glomeromycetes</taxon>
        <taxon>Diversisporales</taxon>
        <taxon>Gigasporaceae</taxon>
        <taxon>Gigaspora</taxon>
    </lineage>
</organism>
<gene>
    <name evidence="1" type="ORF">GMARGA_LOCUS24105</name>
</gene>